<proteinExistence type="inferred from homology"/>
<evidence type="ECO:0000256" key="2">
    <source>
        <dbReference type="ARBA" id="ARBA00022679"/>
    </source>
</evidence>
<dbReference type="HOGENOM" id="CLU_063228_1_0_0"/>
<dbReference type="InterPro" id="IPR002941">
    <property type="entry name" value="DNA_methylase_N4/N6"/>
</dbReference>
<feature type="domain" description="DNA methylase N-4/N-6" evidence="4">
    <location>
        <begin position="105"/>
        <end position="216"/>
    </location>
</feature>
<keyword evidence="1 5" id="KW-0489">Methyltransferase</keyword>
<protein>
    <recommendedName>
        <fullName evidence="3">Methyltransferase</fullName>
        <ecNumber evidence="3">2.1.1.-</ecNumber>
    </recommendedName>
</protein>
<dbReference type="KEGG" id="caci:CLOAM0170"/>
<dbReference type="Gene3D" id="3.40.50.150">
    <property type="entry name" value="Vaccinia Virus protein VP39"/>
    <property type="match status" value="2"/>
</dbReference>
<dbReference type="AlphaFoldDB" id="B0VF28"/>
<dbReference type="Proteomes" id="UP000002019">
    <property type="component" value="Chromosome"/>
</dbReference>
<keyword evidence="2" id="KW-0808">Transferase</keyword>
<dbReference type="GO" id="GO:0005737">
    <property type="term" value="C:cytoplasm"/>
    <property type="evidence" value="ECO:0007669"/>
    <property type="project" value="TreeGrafter"/>
</dbReference>
<evidence type="ECO:0000313" key="5">
    <source>
        <dbReference type="EMBL" id="CAO80080.1"/>
    </source>
</evidence>
<dbReference type="InterPro" id="IPR001091">
    <property type="entry name" value="RM_Methyltransferase"/>
</dbReference>
<dbReference type="EMBL" id="CU466930">
    <property type="protein sequence ID" value="CAO80080.1"/>
    <property type="molecule type" value="Genomic_DNA"/>
</dbReference>
<dbReference type="GO" id="GO:0032259">
    <property type="term" value="P:methylation"/>
    <property type="evidence" value="ECO:0007669"/>
    <property type="project" value="UniProtKB-KW"/>
</dbReference>
<dbReference type="EC" id="2.1.1.-" evidence="3"/>
<dbReference type="PANTHER" id="PTHR13370">
    <property type="entry name" value="RNA METHYLASE-RELATED"/>
    <property type="match status" value="1"/>
</dbReference>
<dbReference type="GO" id="GO:0008170">
    <property type="term" value="F:N-methyltransferase activity"/>
    <property type="evidence" value="ECO:0007669"/>
    <property type="project" value="InterPro"/>
</dbReference>
<comment type="similarity">
    <text evidence="3">Belongs to the N(4)/N(6)-methyltransferase family.</text>
</comment>
<dbReference type="eggNOG" id="COG0863">
    <property type="taxonomic scope" value="Bacteria"/>
</dbReference>
<evidence type="ECO:0000313" key="6">
    <source>
        <dbReference type="Proteomes" id="UP000002019"/>
    </source>
</evidence>
<organism evidence="5 6">
    <name type="scientific">Cloacimonas acidaminovorans (strain Evry)</name>
    <dbReference type="NCBI Taxonomy" id="459349"/>
    <lineage>
        <taxon>Bacteria</taxon>
        <taxon>Pseudomonadati</taxon>
        <taxon>Candidatus Cloacimonadota</taxon>
        <taxon>Candidatus Cloacimonadia</taxon>
        <taxon>Candidatus Cloacimonadales</taxon>
        <taxon>Candidatus Cloacimonadaceae</taxon>
        <taxon>Candidatus Cloacimonas</taxon>
    </lineage>
</organism>
<name>B0VF28_CLOAI</name>
<reference evidence="5 6" key="1">
    <citation type="journal article" date="2008" name="J. Bacteriol.">
        <title>'Candidatus Cloacamonas acidaminovorans': genome sequence reconstruction provides a first glimpse of a new bacterial division.</title>
        <authorList>
            <person name="Pelletier E."/>
            <person name="Kreimeyer A."/>
            <person name="Bocs S."/>
            <person name="Rouy Z."/>
            <person name="Gyapay G."/>
            <person name="Chouari R."/>
            <person name="Riviere D."/>
            <person name="Ganesan A."/>
            <person name="Daegelen P."/>
            <person name="Sghir A."/>
            <person name="Cohen G.N."/>
            <person name="Medigue C."/>
            <person name="Weissenbach J."/>
            <person name="Le Paslier D."/>
        </authorList>
    </citation>
    <scope>NUCLEOTIDE SEQUENCE [LARGE SCALE GENOMIC DNA]</scope>
    <source>
        <strain evidence="6">Evry</strain>
    </source>
</reference>
<evidence type="ECO:0000256" key="3">
    <source>
        <dbReference type="RuleBase" id="RU362026"/>
    </source>
</evidence>
<gene>
    <name evidence="5" type="ordered locus">CLOAM0170</name>
</gene>
<sequence length="382" mass="44946">MIEMKFNDSSQLTIPIREEMPKFNSVVILNQEKLIEVLEEIEKIDNVNLMKNRILALKAIINNYNNDREGLLNIDSNGETISLRRDILFSELNQILESQTLERAQYYLKRLKNGIKEEKTSKINDINLHRWKEYDDILTDSLWLFDKRNTSGAHLGWYWGNFIPQIPHQMMLRYTKKDDWVLDTFLGSGTTLIESKRLGRNGIGIELNAEVANKAEKLIQMEANKYDVISNVIIGDSRTIDLKPTLQKYNINKFQLLIMHPPYHDIIRFSKDDKNDLSNTETTEEFLEMFKAVVNNVTSYLEKGRYLVLVIGDKYSKGEWIPLGFYCMQEVLNSGYLLKSIIVKNFEETRAKRNQQELWRYRALVGGFYVFKHEYIMLFKKK</sequence>
<dbReference type="GO" id="GO:0009007">
    <property type="term" value="F:site-specific DNA-methyltransferase (adenine-specific) activity"/>
    <property type="evidence" value="ECO:0007669"/>
    <property type="project" value="TreeGrafter"/>
</dbReference>
<dbReference type="InterPro" id="IPR029063">
    <property type="entry name" value="SAM-dependent_MTases_sf"/>
</dbReference>
<dbReference type="REBASE" id="20267">
    <property type="entry name" value="M.CacGORF170P"/>
</dbReference>
<evidence type="ECO:0000259" key="4">
    <source>
        <dbReference type="Pfam" id="PF01555"/>
    </source>
</evidence>
<dbReference type="PANTHER" id="PTHR13370:SF3">
    <property type="entry name" value="TRNA (GUANINE(10)-N2)-METHYLTRANSFERASE HOMOLOG"/>
    <property type="match status" value="1"/>
</dbReference>
<dbReference type="STRING" id="459349.CLOAM0170"/>
<evidence type="ECO:0000256" key="1">
    <source>
        <dbReference type="ARBA" id="ARBA00022603"/>
    </source>
</evidence>
<accession>B0VF28</accession>
<dbReference type="SUPFAM" id="SSF53335">
    <property type="entry name" value="S-adenosyl-L-methionine-dependent methyltransferases"/>
    <property type="match status" value="2"/>
</dbReference>
<dbReference type="Pfam" id="PF01555">
    <property type="entry name" value="N6_N4_Mtase"/>
    <property type="match status" value="1"/>
</dbReference>
<dbReference type="GO" id="GO:0003677">
    <property type="term" value="F:DNA binding"/>
    <property type="evidence" value="ECO:0007669"/>
    <property type="project" value="InterPro"/>
</dbReference>
<dbReference type="PRINTS" id="PR00508">
    <property type="entry name" value="S21N4MTFRASE"/>
</dbReference>
<keyword evidence="6" id="KW-1185">Reference proteome</keyword>